<dbReference type="PROSITE" id="PS50850">
    <property type="entry name" value="MFS"/>
    <property type="match status" value="1"/>
</dbReference>
<feature type="transmembrane region" description="Helical" evidence="7">
    <location>
        <begin position="295"/>
        <end position="317"/>
    </location>
</feature>
<feature type="compositionally biased region" description="Low complexity" evidence="6">
    <location>
        <begin position="22"/>
        <end position="33"/>
    </location>
</feature>
<evidence type="ECO:0000256" key="7">
    <source>
        <dbReference type="SAM" id="Phobius"/>
    </source>
</evidence>
<feature type="transmembrane region" description="Helical" evidence="7">
    <location>
        <begin position="68"/>
        <end position="86"/>
    </location>
</feature>
<evidence type="ECO:0000256" key="1">
    <source>
        <dbReference type="ARBA" id="ARBA00004141"/>
    </source>
</evidence>
<accession>A0AAN7B6P2</accession>
<proteinExistence type="predicted"/>
<evidence type="ECO:0000259" key="8">
    <source>
        <dbReference type="PROSITE" id="PS50850"/>
    </source>
</evidence>
<dbReference type="GO" id="GO:0005886">
    <property type="term" value="C:plasma membrane"/>
    <property type="evidence" value="ECO:0007669"/>
    <property type="project" value="TreeGrafter"/>
</dbReference>
<keyword evidence="2" id="KW-0813">Transport</keyword>
<dbReference type="Proteomes" id="UP001301769">
    <property type="component" value="Unassembled WGS sequence"/>
</dbReference>
<dbReference type="InterPro" id="IPR011701">
    <property type="entry name" value="MFS"/>
</dbReference>
<dbReference type="Pfam" id="PF07690">
    <property type="entry name" value="MFS_1"/>
    <property type="match status" value="1"/>
</dbReference>
<keyword evidence="10" id="KW-1185">Reference proteome</keyword>
<comment type="subcellular location">
    <subcellularLocation>
        <location evidence="1">Membrane</location>
        <topology evidence="1">Multi-pass membrane protein</topology>
    </subcellularLocation>
</comment>
<evidence type="ECO:0000256" key="5">
    <source>
        <dbReference type="ARBA" id="ARBA00023136"/>
    </source>
</evidence>
<feature type="transmembrane region" description="Helical" evidence="7">
    <location>
        <begin position="465"/>
        <end position="483"/>
    </location>
</feature>
<keyword evidence="4 7" id="KW-1133">Transmembrane helix</keyword>
<feature type="transmembrane region" description="Helical" evidence="7">
    <location>
        <begin position="170"/>
        <end position="188"/>
    </location>
</feature>
<dbReference type="Gene3D" id="1.20.1720.10">
    <property type="entry name" value="Multidrug resistance protein D"/>
    <property type="match status" value="1"/>
</dbReference>
<feature type="transmembrane region" description="Helical" evidence="7">
    <location>
        <begin position="137"/>
        <end position="164"/>
    </location>
</feature>
<protein>
    <submittedName>
        <fullName evidence="9">HC-toxin efflux carrier</fullName>
    </submittedName>
</protein>
<feature type="region of interest" description="Disordered" evidence="6">
    <location>
        <begin position="567"/>
        <end position="593"/>
    </location>
</feature>
<dbReference type="Gene3D" id="1.20.1250.20">
    <property type="entry name" value="MFS general substrate transporter like domains"/>
    <property type="match status" value="1"/>
</dbReference>
<dbReference type="EMBL" id="MU858088">
    <property type="protein sequence ID" value="KAK4214761.1"/>
    <property type="molecule type" value="Genomic_DNA"/>
</dbReference>
<dbReference type="PANTHER" id="PTHR23501">
    <property type="entry name" value="MAJOR FACILITATOR SUPERFAMILY"/>
    <property type="match status" value="1"/>
</dbReference>
<dbReference type="PANTHER" id="PTHR23501:SF177">
    <property type="entry name" value="MAJOR FACILITATOR SUPERFAMILY (MFS) PROFILE DOMAIN-CONTAINING PROTEIN-RELATED"/>
    <property type="match status" value="1"/>
</dbReference>
<feature type="transmembrane region" description="Helical" evidence="7">
    <location>
        <begin position="268"/>
        <end position="289"/>
    </location>
</feature>
<feature type="transmembrane region" description="Helical" evidence="7">
    <location>
        <begin position="404"/>
        <end position="423"/>
    </location>
</feature>
<dbReference type="PRINTS" id="PR01036">
    <property type="entry name" value="TCRTETB"/>
</dbReference>
<sequence length="593" mass="62986">MGITAESPDSLEGLQTASQDSAAAVTEKQVAAADLEKDQESQYGGGGAAGPAAAGAPDDVPTDYPTGWRLNVIILGLILAFFLSALDMSIIRTAAPSITTEFHSVADVGWYGSSFAITLAAFQSHWGKAYLYFPLKWSFLSSIFVFEVGSLVCGVAPSSAALIVGRAVQGAGAAGITGGCYTIASFIVPPARVPAITGLLGSVFTLASVAGPLLGGVFTSSVSWRWCFYINLPIGGVAFAALVFFFHTPEQSKTMVGKLSWRQMLEQFDPIGTTLLISSLVCFVLAMQWGGISKAWGSADVVGVLVGWFVMSVAFAVNEWFQGDKAFIVYRLLRNRDIAVCCGFIFFMMCGNQALYYNLPVYFQAIGGDSAMASGLKFIPTILCTSTVTFLTVVLIGKYNLYQPFLIAGAVLQTLRVGLYYLFDLDTGLGPIIGYQIIYGIGSGLGIQTAIAVGQTVSTVEDISMTLATIIFFQFGTGAYGVSSTNSVLDNILVQKLDVYVPQLTHAEVFTAGATGIQDQYSGATLLGIRMAFLEGVRASMVLACAFLGVSIFWSLAPKWPGRMERLASRRKGPGGQEGESSEMSTSDEKVNL</sequence>
<organism evidence="9 10">
    <name type="scientific">Rhypophila decipiens</name>
    <dbReference type="NCBI Taxonomy" id="261697"/>
    <lineage>
        <taxon>Eukaryota</taxon>
        <taxon>Fungi</taxon>
        <taxon>Dikarya</taxon>
        <taxon>Ascomycota</taxon>
        <taxon>Pezizomycotina</taxon>
        <taxon>Sordariomycetes</taxon>
        <taxon>Sordariomycetidae</taxon>
        <taxon>Sordariales</taxon>
        <taxon>Naviculisporaceae</taxon>
        <taxon>Rhypophila</taxon>
    </lineage>
</organism>
<gene>
    <name evidence="9" type="ORF">QBC37DRAFT_460718</name>
</gene>
<feature type="transmembrane region" description="Helical" evidence="7">
    <location>
        <begin position="195"/>
        <end position="214"/>
    </location>
</feature>
<keyword evidence="3 7" id="KW-0812">Transmembrane</keyword>
<name>A0AAN7B6P2_9PEZI</name>
<evidence type="ECO:0000256" key="4">
    <source>
        <dbReference type="ARBA" id="ARBA00022989"/>
    </source>
</evidence>
<comment type="caution">
    <text evidence="9">The sequence shown here is derived from an EMBL/GenBank/DDBJ whole genome shotgun (WGS) entry which is preliminary data.</text>
</comment>
<reference evidence="9" key="2">
    <citation type="submission" date="2023-05" db="EMBL/GenBank/DDBJ databases">
        <authorList>
            <consortium name="Lawrence Berkeley National Laboratory"/>
            <person name="Steindorff A."/>
            <person name="Hensen N."/>
            <person name="Bonometti L."/>
            <person name="Westerberg I."/>
            <person name="Brannstrom I.O."/>
            <person name="Guillou S."/>
            <person name="Cros-Aarteil S."/>
            <person name="Calhoun S."/>
            <person name="Haridas S."/>
            <person name="Kuo A."/>
            <person name="Mondo S."/>
            <person name="Pangilinan J."/>
            <person name="Riley R."/>
            <person name="Labutti K."/>
            <person name="Andreopoulos B."/>
            <person name="Lipzen A."/>
            <person name="Chen C."/>
            <person name="Yanf M."/>
            <person name="Daum C."/>
            <person name="Ng V."/>
            <person name="Clum A."/>
            <person name="Ohm R."/>
            <person name="Martin F."/>
            <person name="Silar P."/>
            <person name="Natvig D."/>
            <person name="Lalanne C."/>
            <person name="Gautier V."/>
            <person name="Ament-Velasquez S.L."/>
            <person name="Kruys A."/>
            <person name="Hutchinson M.I."/>
            <person name="Powell A.J."/>
            <person name="Barry K."/>
            <person name="Miller A.N."/>
            <person name="Grigoriev I.V."/>
            <person name="Debuchy R."/>
            <person name="Gladieux P."/>
            <person name="Thoren M.H."/>
            <person name="Johannesson H."/>
        </authorList>
    </citation>
    <scope>NUCLEOTIDE SEQUENCE</scope>
    <source>
        <strain evidence="9">PSN293</strain>
    </source>
</reference>
<evidence type="ECO:0000313" key="10">
    <source>
        <dbReference type="Proteomes" id="UP001301769"/>
    </source>
</evidence>
<feature type="transmembrane region" description="Helical" evidence="7">
    <location>
        <begin position="378"/>
        <end position="397"/>
    </location>
</feature>
<feature type="transmembrane region" description="Helical" evidence="7">
    <location>
        <begin position="429"/>
        <end position="453"/>
    </location>
</feature>
<evidence type="ECO:0000256" key="6">
    <source>
        <dbReference type="SAM" id="MobiDB-lite"/>
    </source>
</evidence>
<feature type="transmembrane region" description="Helical" evidence="7">
    <location>
        <begin position="338"/>
        <end position="358"/>
    </location>
</feature>
<feature type="transmembrane region" description="Helical" evidence="7">
    <location>
        <begin position="226"/>
        <end position="247"/>
    </location>
</feature>
<feature type="transmembrane region" description="Helical" evidence="7">
    <location>
        <begin position="537"/>
        <end position="557"/>
    </location>
</feature>
<reference evidence="9" key="1">
    <citation type="journal article" date="2023" name="Mol. Phylogenet. Evol.">
        <title>Genome-scale phylogeny and comparative genomics of the fungal order Sordariales.</title>
        <authorList>
            <person name="Hensen N."/>
            <person name="Bonometti L."/>
            <person name="Westerberg I."/>
            <person name="Brannstrom I.O."/>
            <person name="Guillou S."/>
            <person name="Cros-Aarteil S."/>
            <person name="Calhoun S."/>
            <person name="Haridas S."/>
            <person name="Kuo A."/>
            <person name="Mondo S."/>
            <person name="Pangilinan J."/>
            <person name="Riley R."/>
            <person name="LaButti K."/>
            <person name="Andreopoulos B."/>
            <person name="Lipzen A."/>
            <person name="Chen C."/>
            <person name="Yan M."/>
            <person name="Daum C."/>
            <person name="Ng V."/>
            <person name="Clum A."/>
            <person name="Steindorff A."/>
            <person name="Ohm R.A."/>
            <person name="Martin F."/>
            <person name="Silar P."/>
            <person name="Natvig D.O."/>
            <person name="Lalanne C."/>
            <person name="Gautier V."/>
            <person name="Ament-Velasquez S.L."/>
            <person name="Kruys A."/>
            <person name="Hutchinson M.I."/>
            <person name="Powell A.J."/>
            <person name="Barry K."/>
            <person name="Miller A.N."/>
            <person name="Grigoriev I.V."/>
            <person name="Debuchy R."/>
            <person name="Gladieux P."/>
            <person name="Hiltunen Thoren M."/>
            <person name="Johannesson H."/>
        </authorList>
    </citation>
    <scope>NUCLEOTIDE SEQUENCE</scope>
    <source>
        <strain evidence="9">PSN293</strain>
    </source>
</reference>
<dbReference type="SUPFAM" id="SSF103473">
    <property type="entry name" value="MFS general substrate transporter"/>
    <property type="match status" value="1"/>
</dbReference>
<dbReference type="InterPro" id="IPR036259">
    <property type="entry name" value="MFS_trans_sf"/>
</dbReference>
<keyword evidence="5 7" id="KW-0472">Membrane</keyword>
<evidence type="ECO:0000313" key="9">
    <source>
        <dbReference type="EMBL" id="KAK4214761.1"/>
    </source>
</evidence>
<dbReference type="GO" id="GO:0022857">
    <property type="term" value="F:transmembrane transporter activity"/>
    <property type="evidence" value="ECO:0007669"/>
    <property type="project" value="InterPro"/>
</dbReference>
<dbReference type="AlphaFoldDB" id="A0AAN7B6P2"/>
<evidence type="ECO:0000256" key="3">
    <source>
        <dbReference type="ARBA" id="ARBA00022692"/>
    </source>
</evidence>
<dbReference type="InterPro" id="IPR020846">
    <property type="entry name" value="MFS_dom"/>
</dbReference>
<feature type="region of interest" description="Disordered" evidence="6">
    <location>
        <begin position="1"/>
        <end position="57"/>
    </location>
</feature>
<dbReference type="FunFam" id="1.20.1720.10:FF:000012">
    <property type="entry name" value="MFS toxin efflux pump (AflT)"/>
    <property type="match status" value="1"/>
</dbReference>
<feature type="domain" description="Major facilitator superfamily (MFS) profile" evidence="8">
    <location>
        <begin position="73"/>
        <end position="593"/>
    </location>
</feature>
<evidence type="ECO:0000256" key="2">
    <source>
        <dbReference type="ARBA" id="ARBA00022448"/>
    </source>
</evidence>